<dbReference type="InterPro" id="IPR036423">
    <property type="entry name" value="SOD-like_Cu/Zn_dom_sf"/>
</dbReference>
<evidence type="ECO:0000259" key="4">
    <source>
        <dbReference type="Pfam" id="PF00080"/>
    </source>
</evidence>
<organism evidence="5 6">
    <name type="scientific">Phenylobacterium montanum</name>
    <dbReference type="NCBI Taxonomy" id="2823693"/>
    <lineage>
        <taxon>Bacteria</taxon>
        <taxon>Pseudomonadati</taxon>
        <taxon>Pseudomonadota</taxon>
        <taxon>Alphaproteobacteria</taxon>
        <taxon>Caulobacterales</taxon>
        <taxon>Caulobacteraceae</taxon>
        <taxon>Phenylobacterium</taxon>
    </lineage>
</organism>
<comment type="cofactor">
    <cofactor evidence="2">
        <name>Zn(2+)</name>
        <dbReference type="ChEBI" id="CHEBI:29105"/>
    </cofactor>
    <text evidence="2">Binds 1 zinc ion per subunit.</text>
</comment>
<comment type="function">
    <text evidence="2">Destroys radicals which are normally produced within the cells and which are toxic to biological systems.</text>
</comment>
<keyword evidence="6" id="KW-1185">Reference proteome</keyword>
<feature type="domain" description="Superoxide dismutase copper/zinc binding" evidence="4">
    <location>
        <begin position="44"/>
        <end position="178"/>
    </location>
</feature>
<keyword evidence="3" id="KW-0732">Signal</keyword>
<dbReference type="InterPro" id="IPR001424">
    <property type="entry name" value="SOD_Cu_Zn_dom"/>
</dbReference>
<dbReference type="AlphaFoldDB" id="A0A975G055"/>
<keyword evidence="2" id="KW-0186">Copper</keyword>
<dbReference type="GO" id="GO:0005507">
    <property type="term" value="F:copper ion binding"/>
    <property type="evidence" value="ECO:0007669"/>
    <property type="project" value="InterPro"/>
</dbReference>
<keyword evidence="2" id="KW-0560">Oxidoreductase</keyword>
<evidence type="ECO:0000256" key="1">
    <source>
        <dbReference type="ARBA" id="ARBA00010457"/>
    </source>
</evidence>
<name>A0A975G055_9CAUL</name>
<reference evidence="5" key="1">
    <citation type="submission" date="2021-04" db="EMBL/GenBank/DDBJ databases">
        <title>The complete genome sequence of Caulobacter sp. S6.</title>
        <authorList>
            <person name="Tang Y."/>
            <person name="Ouyang W."/>
            <person name="Liu Q."/>
            <person name="Huang B."/>
            <person name="Guo Z."/>
            <person name="Lei P."/>
        </authorList>
    </citation>
    <scope>NUCLEOTIDE SEQUENCE</scope>
    <source>
        <strain evidence="5">S6</strain>
    </source>
</reference>
<accession>A0A975G055</accession>
<evidence type="ECO:0000256" key="3">
    <source>
        <dbReference type="SAM" id="SignalP"/>
    </source>
</evidence>
<dbReference type="Gene3D" id="2.60.40.200">
    <property type="entry name" value="Superoxide dismutase, copper/zinc binding domain"/>
    <property type="match status" value="1"/>
</dbReference>
<evidence type="ECO:0000256" key="2">
    <source>
        <dbReference type="RuleBase" id="RU000393"/>
    </source>
</evidence>
<dbReference type="PROSITE" id="PS00087">
    <property type="entry name" value="SOD_CU_ZN_1"/>
    <property type="match status" value="1"/>
</dbReference>
<dbReference type="CDD" id="cd00305">
    <property type="entry name" value="Cu-Zn_Superoxide_Dismutase"/>
    <property type="match status" value="1"/>
</dbReference>
<feature type="signal peptide" evidence="3">
    <location>
        <begin position="1"/>
        <end position="24"/>
    </location>
</feature>
<evidence type="ECO:0000313" key="5">
    <source>
        <dbReference type="EMBL" id="QUD88117.1"/>
    </source>
</evidence>
<dbReference type="PANTHER" id="PTHR10003">
    <property type="entry name" value="SUPEROXIDE DISMUTASE CU-ZN -RELATED"/>
    <property type="match status" value="1"/>
</dbReference>
<keyword evidence="2" id="KW-0479">Metal-binding</keyword>
<dbReference type="GO" id="GO:0004784">
    <property type="term" value="F:superoxide dismutase activity"/>
    <property type="evidence" value="ECO:0007669"/>
    <property type="project" value="UniProtKB-EC"/>
</dbReference>
<dbReference type="InterPro" id="IPR024134">
    <property type="entry name" value="SOD_Cu/Zn_/chaperone"/>
</dbReference>
<dbReference type="RefSeq" id="WP_211938168.1">
    <property type="nucleotide sequence ID" value="NZ_CP073078.1"/>
</dbReference>
<dbReference type="KEGG" id="caul:KCG34_24320"/>
<dbReference type="EMBL" id="CP073078">
    <property type="protein sequence ID" value="QUD88117.1"/>
    <property type="molecule type" value="Genomic_DNA"/>
</dbReference>
<proteinExistence type="inferred from homology"/>
<dbReference type="PROSITE" id="PS00332">
    <property type="entry name" value="SOD_CU_ZN_2"/>
    <property type="match status" value="1"/>
</dbReference>
<comment type="catalytic activity">
    <reaction evidence="2">
        <text>2 superoxide + 2 H(+) = H2O2 + O2</text>
        <dbReference type="Rhea" id="RHEA:20696"/>
        <dbReference type="ChEBI" id="CHEBI:15378"/>
        <dbReference type="ChEBI" id="CHEBI:15379"/>
        <dbReference type="ChEBI" id="CHEBI:16240"/>
        <dbReference type="ChEBI" id="CHEBI:18421"/>
        <dbReference type="EC" id="1.15.1.1"/>
    </reaction>
</comment>
<dbReference type="InterPro" id="IPR018152">
    <property type="entry name" value="SOD_Cu/Zn_BS"/>
</dbReference>
<dbReference type="EC" id="1.15.1.1" evidence="2"/>
<sequence>MARLRPSRLALPALLAAAVCGAAAAQPAGSFTATIKTPDGANVGTAVLTEAPTGVLIRVEVKGLTPGWHGMHLHEKGDCSDAKFMNAGGHLQMSGMKMPHGLLAAGGPDDGDLPNLFVQPDGAAKAEAFSTRVTLKGAEGRTMLLGPTGSALMIHSSADDQTTQPIGGAGPRVACAVIRQ</sequence>
<comment type="similarity">
    <text evidence="1 2">Belongs to the Cu-Zn superoxide dismutase family.</text>
</comment>
<gene>
    <name evidence="5" type="ORF">KCG34_24320</name>
</gene>
<dbReference type="Pfam" id="PF00080">
    <property type="entry name" value="Sod_Cu"/>
    <property type="match status" value="1"/>
</dbReference>
<comment type="cofactor">
    <cofactor evidence="2">
        <name>Cu cation</name>
        <dbReference type="ChEBI" id="CHEBI:23378"/>
    </cofactor>
    <text evidence="2">Binds 1 copper ion per subunit.</text>
</comment>
<dbReference type="SUPFAM" id="SSF49329">
    <property type="entry name" value="Cu,Zn superoxide dismutase-like"/>
    <property type="match status" value="1"/>
</dbReference>
<feature type="chain" id="PRO_5037354714" description="Superoxide dismutase [Cu-Zn]" evidence="3">
    <location>
        <begin position="25"/>
        <end position="180"/>
    </location>
</feature>
<keyword evidence="2" id="KW-0862">Zinc</keyword>
<evidence type="ECO:0000313" key="6">
    <source>
        <dbReference type="Proteomes" id="UP000676409"/>
    </source>
</evidence>
<protein>
    <recommendedName>
        <fullName evidence="2">Superoxide dismutase [Cu-Zn]</fullName>
        <ecNumber evidence="2">1.15.1.1</ecNumber>
    </recommendedName>
</protein>
<dbReference type="Proteomes" id="UP000676409">
    <property type="component" value="Chromosome"/>
</dbReference>